<evidence type="ECO:0000256" key="1">
    <source>
        <dbReference type="SAM" id="Phobius"/>
    </source>
</evidence>
<organism evidence="2 4">
    <name type="scientific">Chromobacterium phragmitis</name>
    <dbReference type="NCBI Taxonomy" id="2202141"/>
    <lineage>
        <taxon>Bacteria</taxon>
        <taxon>Pseudomonadati</taxon>
        <taxon>Pseudomonadota</taxon>
        <taxon>Betaproteobacteria</taxon>
        <taxon>Neisseriales</taxon>
        <taxon>Chromobacteriaceae</taxon>
        <taxon>Chromobacterium</taxon>
    </lineage>
</organism>
<keyword evidence="1" id="KW-0472">Membrane</keyword>
<keyword evidence="1" id="KW-1133">Transmembrane helix</keyword>
<dbReference type="KEGG" id="chrb:DK843_16605"/>
<keyword evidence="5" id="KW-1185">Reference proteome</keyword>
<dbReference type="Proteomes" id="UP000252038">
    <property type="component" value="Chromosome"/>
</dbReference>
<dbReference type="EMBL" id="JBDXMI010000001">
    <property type="protein sequence ID" value="MEO9384782.1"/>
    <property type="molecule type" value="Genomic_DNA"/>
</dbReference>
<keyword evidence="1" id="KW-0812">Transmembrane</keyword>
<evidence type="ECO:0000313" key="2">
    <source>
        <dbReference type="EMBL" id="AXE35781.1"/>
    </source>
</evidence>
<evidence type="ECO:0000313" key="3">
    <source>
        <dbReference type="EMBL" id="MEO9384782.1"/>
    </source>
</evidence>
<dbReference type="SUPFAM" id="SSF54523">
    <property type="entry name" value="Pili subunits"/>
    <property type="match status" value="1"/>
</dbReference>
<evidence type="ECO:0000313" key="4">
    <source>
        <dbReference type="Proteomes" id="UP000252038"/>
    </source>
</evidence>
<dbReference type="Pfam" id="PF07963">
    <property type="entry name" value="N_methyl"/>
    <property type="match status" value="1"/>
</dbReference>
<dbReference type="EMBL" id="CP029554">
    <property type="protein sequence ID" value="AXE35781.1"/>
    <property type="molecule type" value="Genomic_DNA"/>
</dbReference>
<dbReference type="KEGG" id="chri:DK842_11170"/>
<dbReference type="GO" id="GO:0043683">
    <property type="term" value="P:type IV pilus assembly"/>
    <property type="evidence" value="ECO:0007669"/>
    <property type="project" value="InterPro"/>
</dbReference>
<reference evidence="2 4" key="1">
    <citation type="submission" date="2018-05" db="EMBL/GenBank/DDBJ databases">
        <title>Genome sequencing, assembly and analysis of the novel insecticidal bacterium, Chromobacterium phragmitis.</title>
        <authorList>
            <person name="Sparks M.E."/>
            <person name="Blackburn M.B."/>
            <person name="Gundersen-Rindal D.E."/>
        </authorList>
    </citation>
    <scope>NUCLEOTIDE SEQUENCE [LARGE SCALE GENOMIC DNA]</scope>
    <source>
        <strain evidence="2">IIBBL 274-1</strain>
    </source>
</reference>
<dbReference type="Gene3D" id="3.30.700.10">
    <property type="entry name" value="Glycoprotein, Type 4 Pilin"/>
    <property type="match status" value="1"/>
</dbReference>
<dbReference type="InterPro" id="IPR045584">
    <property type="entry name" value="Pilin-like"/>
</dbReference>
<protein>
    <submittedName>
        <fullName evidence="2">Pilus assembly protein PilE</fullName>
    </submittedName>
    <submittedName>
        <fullName evidence="3">Type IV pilin protein</fullName>
    </submittedName>
</protein>
<dbReference type="Pfam" id="PF16732">
    <property type="entry name" value="ComP_DUS"/>
    <property type="match status" value="1"/>
</dbReference>
<dbReference type="AlphaFoldDB" id="A0A344UKI3"/>
<dbReference type="NCBIfam" id="TIGR02532">
    <property type="entry name" value="IV_pilin_GFxxxE"/>
    <property type="match status" value="1"/>
</dbReference>
<dbReference type="OrthoDB" id="8594371at2"/>
<dbReference type="InterPro" id="IPR031982">
    <property type="entry name" value="PilE-like"/>
</dbReference>
<reference evidence="3 5" key="2">
    <citation type="submission" date="2024-05" db="EMBL/GenBank/DDBJ databases">
        <authorList>
            <person name="De Oliveira J.P."/>
            <person name="Noriler S.A."/>
            <person name="De Oliveira A.G."/>
            <person name="Sipoli D.S."/>
        </authorList>
    </citation>
    <scope>NUCLEOTIDE SEQUENCE [LARGE SCALE GENOMIC DNA]</scope>
    <source>
        <strain evidence="3 5">LABIM192</strain>
    </source>
</reference>
<proteinExistence type="predicted"/>
<dbReference type="RefSeq" id="WP_114061506.1">
    <property type="nucleotide sequence ID" value="NZ_CP029495.1"/>
</dbReference>
<sequence>MTRPRHAIPSRFAGFSLLELLIALAVAAALAGIAVPAYQGHMQRSRRSDALEALYRLQQAQLRYRGFHSTYASTLADLKTPYANGASAQGHYQLATGAGDDPASDFYVRAQAKPGGIQAGDRDCQTLTLVQRQQTVSLAPPACWGR</sequence>
<dbReference type="Proteomes" id="UP001462502">
    <property type="component" value="Unassembled WGS sequence"/>
</dbReference>
<accession>A0A344UKI3</accession>
<dbReference type="PROSITE" id="PS00409">
    <property type="entry name" value="PROKAR_NTER_METHYL"/>
    <property type="match status" value="1"/>
</dbReference>
<feature type="transmembrane region" description="Helical" evidence="1">
    <location>
        <begin position="12"/>
        <end position="38"/>
    </location>
</feature>
<dbReference type="InterPro" id="IPR012902">
    <property type="entry name" value="N_methyl_site"/>
</dbReference>
<name>A0A344UKI3_9NEIS</name>
<evidence type="ECO:0000313" key="5">
    <source>
        <dbReference type="Proteomes" id="UP001462502"/>
    </source>
</evidence>
<gene>
    <name evidence="3" type="ORF">ABI908_11820</name>
    <name evidence="2" type="ORF">DK843_16605</name>
</gene>